<dbReference type="EMBL" id="BDQF01000013">
    <property type="protein sequence ID" value="GAW82468.1"/>
    <property type="molecule type" value="Genomic_DNA"/>
</dbReference>
<comment type="caution">
    <text evidence="2">The sequence shown here is derived from an EMBL/GenBank/DDBJ whole genome shotgun (WGS) entry which is preliminary data.</text>
</comment>
<accession>A0A1Y1JLH2</accession>
<evidence type="ECO:0000313" key="3">
    <source>
        <dbReference type="Proteomes" id="UP000195521"/>
    </source>
</evidence>
<gene>
    <name evidence="2" type="ORF">PGO_124660</name>
</gene>
<evidence type="ECO:0000256" key="1">
    <source>
        <dbReference type="SAM" id="SignalP"/>
    </source>
</evidence>
<keyword evidence="3" id="KW-1185">Reference proteome</keyword>
<reference evidence="3" key="1">
    <citation type="submission" date="2017-04" db="EMBL/GenBank/DDBJ databases">
        <title>Plasmodium gonderi genome.</title>
        <authorList>
            <person name="Arisue N."/>
            <person name="Honma H."/>
            <person name="Kawai S."/>
            <person name="Tougan T."/>
            <person name="Tanabe K."/>
            <person name="Horii T."/>
        </authorList>
    </citation>
    <scope>NUCLEOTIDE SEQUENCE [LARGE SCALE GENOMIC DNA]</scope>
    <source>
        <strain evidence="3">ATCC 30045</strain>
    </source>
</reference>
<feature type="signal peptide" evidence="1">
    <location>
        <begin position="1"/>
        <end position="24"/>
    </location>
</feature>
<dbReference type="Proteomes" id="UP000195521">
    <property type="component" value="Unassembled WGS sequence"/>
</dbReference>
<dbReference type="AlphaFoldDB" id="A0A1Y1JLH2"/>
<sequence length="133" mass="16083">MNKQKFLFLLSLVTLIWKFADIKCIDPNRPFSERSSFAQTKAQNKEKNMPDLFSLFSTKEKSAQPMFNFFLEENRNLWMHRTKNNEMKRNMRRRFADFLELRQNDISRFHELMVIQNEQINVIKNVLLSFEGI</sequence>
<dbReference type="OrthoDB" id="391976at2759"/>
<dbReference type="OMA" id="AQPMFNF"/>
<keyword evidence="1" id="KW-0732">Signal</keyword>
<dbReference type="RefSeq" id="XP_028545057.1">
    <property type="nucleotide sequence ID" value="XM_028689256.1"/>
</dbReference>
<evidence type="ECO:0000313" key="2">
    <source>
        <dbReference type="EMBL" id="GAW82468.1"/>
    </source>
</evidence>
<feature type="chain" id="PRO_5013208685" evidence="1">
    <location>
        <begin position="25"/>
        <end position="133"/>
    </location>
</feature>
<protein>
    <submittedName>
        <fullName evidence="2">Uncharacterized protein</fullName>
    </submittedName>
</protein>
<proteinExistence type="predicted"/>
<organism evidence="2 3">
    <name type="scientific">Plasmodium gonderi</name>
    <dbReference type="NCBI Taxonomy" id="77519"/>
    <lineage>
        <taxon>Eukaryota</taxon>
        <taxon>Sar</taxon>
        <taxon>Alveolata</taxon>
        <taxon>Apicomplexa</taxon>
        <taxon>Aconoidasida</taxon>
        <taxon>Haemosporida</taxon>
        <taxon>Plasmodiidae</taxon>
        <taxon>Plasmodium</taxon>
        <taxon>Plasmodium (Plasmodium)</taxon>
    </lineage>
</organism>
<dbReference type="GeneID" id="39749205"/>
<name>A0A1Y1JLH2_PLAGO</name>